<keyword evidence="8 12" id="KW-0798">TonB box</keyword>
<evidence type="ECO:0000256" key="1">
    <source>
        <dbReference type="ARBA" id="ARBA00004571"/>
    </source>
</evidence>
<keyword evidence="4" id="KW-0410">Iron transport</keyword>
<evidence type="ECO:0000256" key="12">
    <source>
        <dbReference type="RuleBase" id="RU003357"/>
    </source>
</evidence>
<evidence type="ECO:0000259" key="15">
    <source>
        <dbReference type="Pfam" id="PF07715"/>
    </source>
</evidence>
<dbReference type="PANTHER" id="PTHR32552:SF81">
    <property type="entry name" value="TONB-DEPENDENT OUTER MEMBRANE RECEPTOR"/>
    <property type="match status" value="1"/>
</dbReference>
<dbReference type="InterPro" id="IPR039426">
    <property type="entry name" value="TonB-dep_rcpt-like"/>
</dbReference>
<dbReference type="PANTHER" id="PTHR32552">
    <property type="entry name" value="FERRICHROME IRON RECEPTOR-RELATED"/>
    <property type="match status" value="1"/>
</dbReference>
<proteinExistence type="inferred from homology"/>
<gene>
    <name evidence="16" type="ORF">ABR85_10200</name>
</gene>
<evidence type="ECO:0000256" key="10">
    <source>
        <dbReference type="ARBA" id="ARBA00023237"/>
    </source>
</evidence>
<dbReference type="GO" id="GO:0009279">
    <property type="term" value="C:cell outer membrane"/>
    <property type="evidence" value="ECO:0007669"/>
    <property type="project" value="UniProtKB-SubCell"/>
</dbReference>
<reference evidence="16 17" key="1">
    <citation type="submission" date="2015-10" db="EMBL/GenBank/DDBJ databases">
        <title>Metagenome-Assembled Genomes uncover a global brackish microbiome.</title>
        <authorList>
            <person name="Hugerth L.W."/>
            <person name="Larsson J."/>
            <person name="Alneberg J."/>
            <person name="Lindh M.V."/>
            <person name="Legrand C."/>
            <person name="Pinhassi J."/>
            <person name="Andersson A.F."/>
        </authorList>
    </citation>
    <scope>NUCLEOTIDE SEQUENCE [LARGE SCALE GENOMIC DNA]</scope>
    <source>
        <strain evidence="16">BACL22 MAG-120619-bin3</strain>
    </source>
</reference>
<evidence type="ECO:0000256" key="7">
    <source>
        <dbReference type="ARBA" id="ARBA00023065"/>
    </source>
</evidence>
<dbReference type="AlphaFoldDB" id="A0A0R2TA17"/>
<dbReference type="SUPFAM" id="SSF56935">
    <property type="entry name" value="Porins"/>
    <property type="match status" value="1"/>
</dbReference>
<keyword evidence="7" id="KW-0406">Ion transport</keyword>
<dbReference type="GO" id="GO:0006826">
    <property type="term" value="P:iron ion transport"/>
    <property type="evidence" value="ECO:0007669"/>
    <property type="project" value="UniProtKB-KW"/>
</dbReference>
<comment type="similarity">
    <text evidence="11 12">Belongs to the TonB-dependent receptor family.</text>
</comment>
<evidence type="ECO:0000256" key="4">
    <source>
        <dbReference type="ARBA" id="ARBA00022496"/>
    </source>
</evidence>
<evidence type="ECO:0000256" key="8">
    <source>
        <dbReference type="ARBA" id="ARBA00023077"/>
    </source>
</evidence>
<protein>
    <recommendedName>
        <fullName evidence="18">TonB-dependent receptor</fullName>
    </recommendedName>
</protein>
<evidence type="ECO:0000256" key="5">
    <source>
        <dbReference type="ARBA" id="ARBA00022692"/>
    </source>
</evidence>
<feature type="chain" id="PRO_5006424558" description="TonB-dependent receptor" evidence="13">
    <location>
        <begin position="27"/>
        <end position="694"/>
    </location>
</feature>
<dbReference type="PROSITE" id="PS52016">
    <property type="entry name" value="TONB_DEPENDENT_REC_3"/>
    <property type="match status" value="1"/>
</dbReference>
<comment type="subcellular location">
    <subcellularLocation>
        <location evidence="1 11">Cell outer membrane</location>
        <topology evidence="1 11">Multi-pass membrane protein</topology>
    </subcellularLocation>
</comment>
<keyword evidence="9 11" id="KW-0472">Membrane</keyword>
<keyword evidence="13" id="KW-0732">Signal</keyword>
<dbReference type="Pfam" id="PF07715">
    <property type="entry name" value="Plug"/>
    <property type="match status" value="1"/>
</dbReference>
<keyword evidence="6" id="KW-0408">Iron</keyword>
<evidence type="ECO:0000259" key="14">
    <source>
        <dbReference type="Pfam" id="PF00593"/>
    </source>
</evidence>
<keyword evidence="10 11" id="KW-0998">Cell outer membrane</keyword>
<evidence type="ECO:0000256" key="11">
    <source>
        <dbReference type="PROSITE-ProRule" id="PRU01360"/>
    </source>
</evidence>
<evidence type="ECO:0000256" key="13">
    <source>
        <dbReference type="SAM" id="SignalP"/>
    </source>
</evidence>
<evidence type="ECO:0000313" key="17">
    <source>
        <dbReference type="Proteomes" id="UP000051242"/>
    </source>
</evidence>
<comment type="caution">
    <text evidence="16">The sequence shown here is derived from an EMBL/GenBank/DDBJ whole genome shotgun (WGS) entry which is preliminary data.</text>
</comment>
<evidence type="ECO:0000256" key="3">
    <source>
        <dbReference type="ARBA" id="ARBA00022452"/>
    </source>
</evidence>
<dbReference type="EMBL" id="LICD01000043">
    <property type="protein sequence ID" value="KRO82290.1"/>
    <property type="molecule type" value="Genomic_DNA"/>
</dbReference>
<feature type="domain" description="TonB-dependent receptor-like beta-barrel" evidence="14">
    <location>
        <begin position="247"/>
        <end position="648"/>
    </location>
</feature>
<evidence type="ECO:0000256" key="9">
    <source>
        <dbReference type="ARBA" id="ARBA00023136"/>
    </source>
</evidence>
<evidence type="ECO:0000256" key="2">
    <source>
        <dbReference type="ARBA" id="ARBA00022448"/>
    </source>
</evidence>
<dbReference type="Proteomes" id="UP000051242">
    <property type="component" value="Unassembled WGS sequence"/>
</dbReference>
<evidence type="ECO:0008006" key="18">
    <source>
        <dbReference type="Google" id="ProtNLM"/>
    </source>
</evidence>
<organism evidence="16 17">
    <name type="scientific">OM182 bacterium BACL3 MAG-120619-bin3</name>
    <dbReference type="NCBI Taxonomy" id="1655593"/>
    <lineage>
        <taxon>Bacteria</taxon>
        <taxon>Pseudomonadati</taxon>
        <taxon>Pseudomonadota</taxon>
        <taxon>Gammaproteobacteria</taxon>
        <taxon>OMG group</taxon>
        <taxon>OM182 clade</taxon>
    </lineage>
</organism>
<dbReference type="Pfam" id="PF00593">
    <property type="entry name" value="TonB_dep_Rec_b-barrel"/>
    <property type="match status" value="1"/>
</dbReference>
<dbReference type="InterPro" id="IPR000531">
    <property type="entry name" value="Beta-barrel_TonB"/>
</dbReference>
<keyword evidence="3 11" id="KW-1134">Transmembrane beta strand</keyword>
<dbReference type="InterPro" id="IPR036942">
    <property type="entry name" value="Beta-barrel_TonB_sf"/>
</dbReference>
<evidence type="ECO:0000256" key="6">
    <source>
        <dbReference type="ARBA" id="ARBA00023004"/>
    </source>
</evidence>
<dbReference type="InterPro" id="IPR012910">
    <property type="entry name" value="Plug_dom"/>
</dbReference>
<keyword evidence="2 11" id="KW-0813">Transport</keyword>
<accession>A0A0R2TA17</accession>
<name>A0A0R2TA17_9GAMM</name>
<feature type="signal peptide" evidence="13">
    <location>
        <begin position="1"/>
        <end position="26"/>
    </location>
</feature>
<evidence type="ECO:0000313" key="16">
    <source>
        <dbReference type="EMBL" id="KRO82290.1"/>
    </source>
</evidence>
<feature type="domain" description="TonB-dependent receptor plug" evidence="15">
    <location>
        <begin position="46"/>
        <end position="151"/>
    </location>
</feature>
<keyword evidence="5 11" id="KW-0812">Transmembrane</keyword>
<dbReference type="Gene3D" id="2.40.170.20">
    <property type="entry name" value="TonB-dependent receptor, beta-barrel domain"/>
    <property type="match status" value="1"/>
</dbReference>
<sequence>MFKPRFTLYLSTLSFALIAMPVASVAAEQTIEEILVSADFRSRSDLETATSVTVMTEATIKLRAAQHFEELANAIPNVNYSSGSNRARFFQIRGIGERSQFVAPINPSVGFLVDNVDFSGAATIATMLDVEQVEVLRGPQGTRYGANALAGLINVKTYDPEDELAASLKIGAAEYNTETIEAMVTGPLSDSVSGRLAIGRHQSDGYYQNAFLGTKRNNAQDELSIRSKLRAEMSDTWTVDFSLSHVDIDNGYDAFTLDNSRTTLSDEPGRDRQSSVAFAVDSTWEMDSFDLELILGLADSDMEYSYDEDWTFAGIHPDGYMSRDSYIRDRETQSLELRLISNDSSRLFNDSTQWLFGLYTLSSDEALKREYTFAASDFFSDFGFDTTALFFQLDTDFSDRLTLETGLRVERRKTTYSDSEQLAFTPDETFWGGRIAAKYRVNDTTMAYASVARGYKAGGFNTDGTLDADLRQFDEEFLIEYELGVKSRLLEDKLHLKAAVFHDDRSDQQVKSSTGRIRENGSTEFIDFIGNAATGTNNGVEFEAVWYPTESLSFTSNFGVLDATFDSFINSENQDLAGRDQAHAPGYMAHLAANYSKGPWSVSVSIDAKDSFYFSDSHDVQSEAYEILNTNIGYSGENWRLSLWGRNLTDQDYAVRGFFFGEFGGNDPRKGYAPEPYVQFGEPRVVGISYEMQL</sequence>